<feature type="compositionally biased region" description="Polar residues" evidence="3">
    <location>
        <begin position="418"/>
        <end position="430"/>
    </location>
</feature>
<dbReference type="AlphaFoldDB" id="A0A8B8BG89"/>
<feature type="transmembrane region" description="Helical" evidence="4">
    <location>
        <begin position="172"/>
        <end position="192"/>
    </location>
</feature>
<gene>
    <name evidence="8" type="primary">LOC111110011</name>
</gene>
<keyword evidence="5" id="KW-0732">Signal</keyword>
<evidence type="ECO:0000313" key="7">
    <source>
        <dbReference type="Proteomes" id="UP000694844"/>
    </source>
</evidence>
<keyword evidence="1" id="KW-1015">Disulfide bond</keyword>
<evidence type="ECO:0000256" key="1">
    <source>
        <dbReference type="ARBA" id="ARBA00023157"/>
    </source>
</evidence>
<proteinExistence type="predicted"/>
<feature type="compositionally biased region" description="Acidic residues" evidence="3">
    <location>
        <begin position="682"/>
        <end position="692"/>
    </location>
</feature>
<evidence type="ECO:0000256" key="2">
    <source>
        <dbReference type="PROSITE-ProRule" id="PRU00059"/>
    </source>
</evidence>
<dbReference type="Gene3D" id="2.60.120.290">
    <property type="entry name" value="Spermadhesin, CUB domain"/>
    <property type="match status" value="1"/>
</dbReference>
<keyword evidence="4" id="KW-1133">Transmembrane helix</keyword>
<evidence type="ECO:0000256" key="4">
    <source>
        <dbReference type="SAM" id="Phobius"/>
    </source>
</evidence>
<dbReference type="Proteomes" id="UP000694844">
    <property type="component" value="Chromosome 8"/>
</dbReference>
<evidence type="ECO:0000256" key="5">
    <source>
        <dbReference type="SAM" id="SignalP"/>
    </source>
</evidence>
<dbReference type="InterPro" id="IPR000859">
    <property type="entry name" value="CUB_dom"/>
</dbReference>
<feature type="compositionally biased region" description="Basic and acidic residues" evidence="3">
    <location>
        <begin position="474"/>
        <end position="489"/>
    </location>
</feature>
<dbReference type="KEGG" id="cvn:111110011"/>
<comment type="caution">
    <text evidence="2">Lacks conserved residue(s) required for the propagation of feature annotation.</text>
</comment>
<protein>
    <submittedName>
        <fullName evidence="8">Uncharacterized protein LOC111110011 isoform X1</fullName>
    </submittedName>
</protein>
<name>A0A8B8BG89_CRAVI</name>
<organism evidence="7 8">
    <name type="scientific">Crassostrea virginica</name>
    <name type="common">Eastern oyster</name>
    <dbReference type="NCBI Taxonomy" id="6565"/>
    <lineage>
        <taxon>Eukaryota</taxon>
        <taxon>Metazoa</taxon>
        <taxon>Spiralia</taxon>
        <taxon>Lophotrochozoa</taxon>
        <taxon>Mollusca</taxon>
        <taxon>Bivalvia</taxon>
        <taxon>Autobranchia</taxon>
        <taxon>Pteriomorphia</taxon>
        <taxon>Ostreida</taxon>
        <taxon>Ostreoidea</taxon>
        <taxon>Ostreidae</taxon>
        <taxon>Crassostrea</taxon>
    </lineage>
</organism>
<dbReference type="InterPro" id="IPR035914">
    <property type="entry name" value="Sperma_CUB_dom_sf"/>
</dbReference>
<dbReference type="Pfam" id="PF00431">
    <property type="entry name" value="CUB"/>
    <property type="match status" value="1"/>
</dbReference>
<dbReference type="SUPFAM" id="SSF49854">
    <property type="entry name" value="Spermadhesin, CUB domain"/>
    <property type="match status" value="1"/>
</dbReference>
<feature type="domain" description="CUB" evidence="6">
    <location>
        <begin position="36"/>
        <end position="158"/>
    </location>
</feature>
<accession>A0A8B8BG89</accession>
<reference evidence="8" key="1">
    <citation type="submission" date="2025-08" db="UniProtKB">
        <authorList>
            <consortium name="RefSeq"/>
        </authorList>
    </citation>
    <scope>IDENTIFICATION</scope>
    <source>
        <tissue evidence="8">Whole sample</tissue>
    </source>
</reference>
<sequence>MKKIVTTVKIAMVLVLSISVDNNLTRGSVLENESGCHTTLITSKGFITSRPFGDDLQPWLHCDWLVILPERSQARLNFLSFDLPPAESGHCKQGFLLLGIVDTEGNRRSELGPICGTDSPGVIPLPSDKFWVSLFRVPAIPGQKSNQYGGFSLNFTHVLNPVHESAGLDSHWYALILLAAPFLVVIPLYVCLRRRRSMPIYCSNQNTTEMVVQRFQRKHRPHFRSILEKSGNIQITISAPSEDMDQISGITEFSYNGGSGDYENVRKQHNHRDDFSLFKNLYVPGSAYASFASSLDSPVFIEGSQKSNKSYLNSHSKSKFLTIPRQSNRKSRTSYLSILPDFESTLDHSKIQSAEQLNQIKYSSTPASLGQVDDLASLGHVDDKAVYVIQDEPVRNHPVIPIITITSASLRRKKRLSTVRNPEDTSSSDSALKDRKTGQRFRGSVRPKKNASVWQSEDDSSTEAGDEEPNNMEPEEREHHNKEPGCKEADDTEPGNVEPGNTEPGYTDPCLTVPDKMELISTEPGKTTEPGYMELFCAKPGNTGTDSELGNIAKTGISEPRRTVEPRNFTPSQAIEFHMNKSTGNQDSHFGFSTPSIMLYKDGVDGGGNASSLDDECLTTGMQKSMISCMTTPHVDPCMESQPDNFFNERDQGCVLLDEIMMLHKQLSQPQLMGVDNVAFHDDDDDDGDDNGDDHGGPDNRGKVIMNCEGFGYSDC</sequence>
<dbReference type="SMART" id="SM00042">
    <property type="entry name" value="CUB"/>
    <property type="match status" value="1"/>
</dbReference>
<feature type="region of interest" description="Disordered" evidence="3">
    <location>
        <begin position="412"/>
        <end position="509"/>
    </location>
</feature>
<dbReference type="CDD" id="cd00041">
    <property type="entry name" value="CUB"/>
    <property type="match status" value="1"/>
</dbReference>
<evidence type="ECO:0000313" key="8">
    <source>
        <dbReference type="RefSeq" id="XP_022302021.1"/>
    </source>
</evidence>
<evidence type="ECO:0000256" key="3">
    <source>
        <dbReference type="SAM" id="MobiDB-lite"/>
    </source>
</evidence>
<dbReference type="PROSITE" id="PS01180">
    <property type="entry name" value="CUB"/>
    <property type="match status" value="1"/>
</dbReference>
<keyword evidence="7" id="KW-1185">Reference proteome</keyword>
<dbReference type="GeneID" id="111110011"/>
<dbReference type="OrthoDB" id="5945145at2759"/>
<feature type="compositionally biased region" description="Acidic residues" evidence="3">
    <location>
        <begin position="456"/>
        <end position="473"/>
    </location>
</feature>
<feature type="compositionally biased region" description="Basic and acidic residues" evidence="3">
    <location>
        <begin position="693"/>
        <end position="702"/>
    </location>
</feature>
<evidence type="ECO:0000259" key="6">
    <source>
        <dbReference type="PROSITE" id="PS01180"/>
    </source>
</evidence>
<keyword evidence="4" id="KW-0812">Transmembrane</keyword>
<keyword evidence="4" id="KW-0472">Membrane</keyword>
<feature type="chain" id="PRO_5034041967" evidence="5">
    <location>
        <begin position="28"/>
        <end position="716"/>
    </location>
</feature>
<dbReference type="RefSeq" id="XP_022302021.1">
    <property type="nucleotide sequence ID" value="XM_022446313.1"/>
</dbReference>
<feature type="region of interest" description="Disordered" evidence="3">
    <location>
        <begin position="677"/>
        <end position="703"/>
    </location>
</feature>
<feature type="signal peptide" evidence="5">
    <location>
        <begin position="1"/>
        <end position="27"/>
    </location>
</feature>